<feature type="compositionally biased region" description="Polar residues" evidence="1">
    <location>
        <begin position="390"/>
        <end position="418"/>
    </location>
</feature>
<feature type="non-terminal residue" evidence="2">
    <location>
        <position position="475"/>
    </location>
</feature>
<feature type="compositionally biased region" description="Polar residues" evidence="1">
    <location>
        <begin position="372"/>
        <end position="382"/>
    </location>
</feature>
<feature type="compositionally biased region" description="Basic and acidic residues" evidence="1">
    <location>
        <begin position="1"/>
        <end position="11"/>
    </location>
</feature>
<evidence type="ECO:0000313" key="2">
    <source>
        <dbReference type="EMBL" id="KAF2884033.1"/>
    </source>
</evidence>
<reference evidence="2" key="1">
    <citation type="submission" date="2019-08" db="EMBL/GenBank/DDBJ databases">
        <title>The genome of the North American firefly Photinus pyralis.</title>
        <authorList>
            <consortium name="Photinus pyralis genome working group"/>
            <person name="Fallon T.R."/>
            <person name="Sander Lower S.E."/>
            <person name="Weng J.-K."/>
        </authorList>
    </citation>
    <scope>NUCLEOTIDE SEQUENCE</scope>
    <source>
        <strain evidence="2">TRF0915ILg1</strain>
        <tissue evidence="2">Whole body</tissue>
    </source>
</reference>
<comment type="caution">
    <text evidence="2">The sequence shown here is derived from an EMBL/GenBank/DDBJ whole genome shotgun (WGS) entry which is preliminary data.</text>
</comment>
<sequence>QDRGVAIDSRHLMTQPISSELQPPNPSNFPSIERSYVNTYRSNYLQTHHQYNDQDFKPATFPPLNYNRVPTFYKNLGSSNPHQSRNVKNDNFQYFNFRFNTTPVMARFKPMSLNNTRINLNLQQSSGFVPSIPYSYQLLPMYPKTDAVTPSNYYRNVSSTTEINFFANKQPGIIYKQQTTTIRNSYIPQNLNYYNIHTYIPSTDNYFKQAKQVHDTLVRSRNIKEPSLYSIQDNLQKSLVNITSKIQSFPNNNETMLQKIIKTPSRFSSLITQDKSKDNKTLNATLQIFQQAKPKSLNKTQLNTTHTDDVYYYYYYDDDNDNATSKDLASTVPVNKKQITSPQKFSDNYYDDYYDYKEPNNTDYYYEDSYFPTKNDSNNSTKHLSRYPEPSTQPTKSKLQPVTSSYFPPSTSKNSKLQKVTGELTTTSLPPTTHITTSQLMSTTRPTTANLRQRLTTHGHINHNFPSSHQQGVTT</sequence>
<protein>
    <submittedName>
        <fullName evidence="2">Uncharacterized protein</fullName>
    </submittedName>
</protein>
<dbReference type="EMBL" id="VTPC01090244">
    <property type="protein sequence ID" value="KAF2884033.1"/>
    <property type="molecule type" value="Genomic_DNA"/>
</dbReference>
<name>A0A8K0CB59_IGNLU</name>
<feature type="region of interest" description="Disordered" evidence="1">
    <location>
        <begin position="1"/>
        <end position="30"/>
    </location>
</feature>
<evidence type="ECO:0000256" key="1">
    <source>
        <dbReference type="SAM" id="MobiDB-lite"/>
    </source>
</evidence>
<feature type="region of interest" description="Disordered" evidence="1">
    <location>
        <begin position="365"/>
        <end position="419"/>
    </location>
</feature>
<accession>A0A8K0CB59</accession>
<dbReference type="Proteomes" id="UP000801492">
    <property type="component" value="Unassembled WGS sequence"/>
</dbReference>
<evidence type="ECO:0000313" key="3">
    <source>
        <dbReference type="Proteomes" id="UP000801492"/>
    </source>
</evidence>
<feature type="non-terminal residue" evidence="2">
    <location>
        <position position="1"/>
    </location>
</feature>
<gene>
    <name evidence="2" type="ORF">ILUMI_22151</name>
</gene>
<proteinExistence type="predicted"/>
<organism evidence="2 3">
    <name type="scientific">Ignelater luminosus</name>
    <name type="common">Cucubano</name>
    <name type="synonym">Pyrophorus luminosus</name>
    <dbReference type="NCBI Taxonomy" id="2038154"/>
    <lineage>
        <taxon>Eukaryota</taxon>
        <taxon>Metazoa</taxon>
        <taxon>Ecdysozoa</taxon>
        <taxon>Arthropoda</taxon>
        <taxon>Hexapoda</taxon>
        <taxon>Insecta</taxon>
        <taxon>Pterygota</taxon>
        <taxon>Neoptera</taxon>
        <taxon>Endopterygota</taxon>
        <taxon>Coleoptera</taxon>
        <taxon>Polyphaga</taxon>
        <taxon>Elateriformia</taxon>
        <taxon>Elateroidea</taxon>
        <taxon>Elateridae</taxon>
        <taxon>Agrypninae</taxon>
        <taxon>Pyrophorini</taxon>
        <taxon>Ignelater</taxon>
    </lineage>
</organism>
<dbReference type="AlphaFoldDB" id="A0A8K0CB59"/>
<keyword evidence="3" id="KW-1185">Reference proteome</keyword>